<organism evidence="1">
    <name type="scientific">Salmonella newport</name>
    <dbReference type="NCBI Taxonomy" id="108619"/>
    <lineage>
        <taxon>Bacteria</taxon>
        <taxon>Pseudomonadati</taxon>
        <taxon>Pseudomonadota</taxon>
        <taxon>Gammaproteobacteria</taxon>
        <taxon>Enterobacterales</taxon>
        <taxon>Enterobacteriaceae</taxon>
        <taxon>Salmonella</taxon>
    </lineage>
</organism>
<proteinExistence type="predicted"/>
<evidence type="ECO:0000313" key="1">
    <source>
        <dbReference type="EMBL" id="ECB7109575.1"/>
    </source>
</evidence>
<protein>
    <submittedName>
        <fullName evidence="1">Uncharacterized protein</fullName>
    </submittedName>
</protein>
<accession>A0A5Y0RZE9</accession>
<comment type="caution">
    <text evidence="1">The sequence shown here is derived from an EMBL/GenBank/DDBJ whole genome shotgun (WGS) entry which is preliminary data.</text>
</comment>
<sequence length="203" mass="22379">MGFLRWRRLISPSIAEMINCDVLSPGSFTFSIPSTVSCGTRALSACDFAFTLPVAISASPLTWCRPSYTKKNYIQLLTCRPLEDYLVCEVVYTCKLMRLESTKTAKPRSAATLTGLLTTIDSVDNEVAMKEHNTQSQIVFLPYVSAVNPSDGEFHQMISGIEQKLLDRVKAALDEAGVAWIDTRTKERSKPATTDNVEGSDNA</sequence>
<name>A0A5Y0RZE9_SALNE</name>
<reference evidence="1" key="1">
    <citation type="submission" date="2019-03" db="EMBL/GenBank/DDBJ databases">
        <authorList>
            <person name="Ashton P.M."/>
            <person name="Dallman T."/>
            <person name="Nair S."/>
            <person name="De Pinna E."/>
            <person name="Peters T."/>
            <person name="Grant K."/>
        </authorList>
    </citation>
    <scope>NUCLEOTIDE SEQUENCE [LARGE SCALE GENOMIC DNA]</scope>
    <source>
        <strain evidence="1">271153</strain>
    </source>
</reference>
<gene>
    <name evidence="1" type="ORF">E1A34_26675</name>
</gene>
<dbReference type="Proteomes" id="UP000839827">
    <property type="component" value="Unassembled WGS sequence"/>
</dbReference>
<dbReference type="AlphaFoldDB" id="A0A5Y0RZE9"/>
<dbReference type="EMBL" id="AAHYLK010000053">
    <property type="protein sequence ID" value="ECB7109575.1"/>
    <property type="molecule type" value="Genomic_DNA"/>
</dbReference>